<accession>A0A445ELT9</accession>
<dbReference type="Proteomes" id="UP000289738">
    <property type="component" value="Chromosome A01"/>
</dbReference>
<evidence type="ECO:0000313" key="2">
    <source>
        <dbReference type="Proteomes" id="UP000289738"/>
    </source>
</evidence>
<proteinExistence type="predicted"/>
<gene>
    <name evidence="1" type="ORF">Ahy_A01g001007</name>
</gene>
<keyword evidence="2" id="KW-1185">Reference proteome</keyword>
<dbReference type="EMBL" id="SDMP01000001">
    <property type="protein sequence ID" value="RYR76420.1"/>
    <property type="molecule type" value="Genomic_DNA"/>
</dbReference>
<organism evidence="1 2">
    <name type="scientific">Arachis hypogaea</name>
    <name type="common">Peanut</name>
    <dbReference type="NCBI Taxonomy" id="3818"/>
    <lineage>
        <taxon>Eukaryota</taxon>
        <taxon>Viridiplantae</taxon>
        <taxon>Streptophyta</taxon>
        <taxon>Embryophyta</taxon>
        <taxon>Tracheophyta</taxon>
        <taxon>Spermatophyta</taxon>
        <taxon>Magnoliopsida</taxon>
        <taxon>eudicotyledons</taxon>
        <taxon>Gunneridae</taxon>
        <taxon>Pentapetalae</taxon>
        <taxon>rosids</taxon>
        <taxon>fabids</taxon>
        <taxon>Fabales</taxon>
        <taxon>Fabaceae</taxon>
        <taxon>Papilionoideae</taxon>
        <taxon>50 kb inversion clade</taxon>
        <taxon>dalbergioids sensu lato</taxon>
        <taxon>Dalbergieae</taxon>
        <taxon>Pterocarpus clade</taxon>
        <taxon>Arachis</taxon>
    </lineage>
</organism>
<dbReference type="AlphaFoldDB" id="A0A445ELT9"/>
<sequence>MMKTIQSLITKTSTRQEELHVSQMSSAGSTSECKNLCQYKFYPTYLAAKIYIKCNEAASRFITANNGTELRQSGLLG</sequence>
<protein>
    <submittedName>
        <fullName evidence="1">Uncharacterized protein</fullName>
    </submittedName>
</protein>
<reference evidence="1 2" key="1">
    <citation type="submission" date="2019-01" db="EMBL/GenBank/DDBJ databases">
        <title>Sequencing of cultivated peanut Arachis hypogaea provides insights into genome evolution and oil improvement.</title>
        <authorList>
            <person name="Chen X."/>
        </authorList>
    </citation>
    <scope>NUCLEOTIDE SEQUENCE [LARGE SCALE GENOMIC DNA]</scope>
    <source>
        <strain evidence="2">cv. Fuhuasheng</strain>
        <tissue evidence="1">Leaves</tissue>
    </source>
</reference>
<evidence type="ECO:0000313" key="1">
    <source>
        <dbReference type="EMBL" id="RYR76420.1"/>
    </source>
</evidence>
<name>A0A445ELT9_ARAHY</name>
<comment type="caution">
    <text evidence="1">The sequence shown here is derived from an EMBL/GenBank/DDBJ whole genome shotgun (WGS) entry which is preliminary data.</text>
</comment>